<dbReference type="PATRIC" id="fig|679936.5.peg.1385"/>
<protein>
    <submittedName>
        <fullName evidence="2">Molybdenum cofactor cytidylyltransferase</fullName>
    </submittedName>
</protein>
<name>G8TVX5_SULAD</name>
<reference evidence="2 3" key="2">
    <citation type="journal article" date="2012" name="Stand. Genomic Sci.">
        <title>Complete genome sequence of the moderately thermophilic mineral-sulfide-oxidizing firmicute Sulfobacillus acidophilus type strain (NAL(T)).</title>
        <authorList>
            <person name="Anderson I."/>
            <person name="Chertkov O."/>
            <person name="Chen A."/>
            <person name="Saunders E."/>
            <person name="Lapidus A."/>
            <person name="Nolan M."/>
            <person name="Lucas S."/>
            <person name="Hammon N."/>
            <person name="Deshpande S."/>
            <person name="Cheng J.F."/>
            <person name="Han C."/>
            <person name="Tapia R."/>
            <person name="Goodwin L.A."/>
            <person name="Pitluck S."/>
            <person name="Liolios K."/>
            <person name="Pagani I."/>
            <person name="Ivanova N."/>
            <person name="Mikhailova N."/>
            <person name="Pati A."/>
            <person name="Palaniappan K."/>
            <person name="Land M."/>
            <person name="Pan C."/>
            <person name="Rohde M."/>
            <person name="Pukall R."/>
            <person name="Goker M."/>
            <person name="Detter J.C."/>
            <person name="Woyke T."/>
            <person name="Bristow J."/>
            <person name="Eisen J.A."/>
            <person name="Markowitz V."/>
            <person name="Hugenholtz P."/>
            <person name="Kyrpides N.C."/>
            <person name="Klenk H.P."/>
            <person name="Mavromatis K."/>
        </authorList>
    </citation>
    <scope>NUCLEOTIDE SEQUENCE [LARGE SCALE GENOMIC DNA]</scope>
    <source>
        <strain evidence="3">ATCC 700253 / DSM 10332 / NAL</strain>
    </source>
</reference>
<dbReference type="KEGG" id="sap:Sulac_1322"/>
<proteinExistence type="predicted"/>
<evidence type="ECO:0000313" key="3">
    <source>
        <dbReference type="Proteomes" id="UP000005439"/>
    </source>
</evidence>
<dbReference type="Pfam" id="PF12804">
    <property type="entry name" value="NTP_transf_3"/>
    <property type="match status" value="1"/>
</dbReference>
<dbReference type="GO" id="GO:0016779">
    <property type="term" value="F:nucleotidyltransferase activity"/>
    <property type="evidence" value="ECO:0007669"/>
    <property type="project" value="UniProtKB-KW"/>
</dbReference>
<keyword evidence="3" id="KW-1185">Reference proteome</keyword>
<dbReference type="PANTHER" id="PTHR43777">
    <property type="entry name" value="MOLYBDENUM COFACTOR CYTIDYLYLTRANSFERASE"/>
    <property type="match status" value="1"/>
</dbReference>
<dbReference type="InterPro" id="IPR025877">
    <property type="entry name" value="MobA-like_NTP_Trfase"/>
</dbReference>
<sequence length="206" mass="22281">MGANASMPSAVTVVLAAGLARRMGQAKPTLPWNGITLLDHVVHTASRADTPVVTVVDHRVRPTTAFWVENPDPSQGVASSIQTGVRWVREHWGAVPVQVLLADQPFVTADDIRRIWDAFEARPDSVHAVRPFYDGIPGHPVVFDARFDAVIFSLAGDRGLGAVWSSRPEVMGVPVAVGKSRPHPATDIDTPADYQQALAWLAQQSE</sequence>
<keyword evidence="2" id="KW-0808">Transferase</keyword>
<dbReference type="STRING" id="679936.Sulac_1322"/>
<evidence type="ECO:0000259" key="1">
    <source>
        <dbReference type="Pfam" id="PF12804"/>
    </source>
</evidence>
<dbReference type="PANTHER" id="PTHR43777:SF1">
    <property type="entry name" value="MOLYBDENUM COFACTOR CYTIDYLYLTRANSFERASE"/>
    <property type="match status" value="1"/>
</dbReference>
<dbReference type="CDD" id="cd04182">
    <property type="entry name" value="GT_2_like_f"/>
    <property type="match status" value="1"/>
</dbReference>
<dbReference type="SUPFAM" id="SSF53448">
    <property type="entry name" value="Nucleotide-diphospho-sugar transferases"/>
    <property type="match status" value="1"/>
</dbReference>
<dbReference type="AlphaFoldDB" id="G8TVX5"/>
<dbReference type="InterPro" id="IPR029044">
    <property type="entry name" value="Nucleotide-diphossugar_trans"/>
</dbReference>
<keyword evidence="2" id="KW-0548">Nucleotidyltransferase</keyword>
<dbReference type="EMBL" id="CP003179">
    <property type="protein sequence ID" value="AEW04819.1"/>
    <property type="molecule type" value="Genomic_DNA"/>
</dbReference>
<feature type="domain" description="MobA-like NTP transferase" evidence="1">
    <location>
        <begin position="13"/>
        <end position="166"/>
    </location>
</feature>
<dbReference type="Gene3D" id="3.90.550.10">
    <property type="entry name" value="Spore Coat Polysaccharide Biosynthesis Protein SpsA, Chain A"/>
    <property type="match status" value="1"/>
</dbReference>
<accession>G8TVX5</accession>
<gene>
    <name evidence="2" type="ordered locus">Sulac_1322</name>
</gene>
<dbReference type="Proteomes" id="UP000005439">
    <property type="component" value="Chromosome"/>
</dbReference>
<organism evidence="2 3">
    <name type="scientific">Sulfobacillus acidophilus (strain ATCC 700253 / DSM 10332 / NAL)</name>
    <dbReference type="NCBI Taxonomy" id="679936"/>
    <lineage>
        <taxon>Bacteria</taxon>
        <taxon>Bacillati</taxon>
        <taxon>Bacillota</taxon>
        <taxon>Clostridia</taxon>
        <taxon>Eubacteriales</taxon>
        <taxon>Clostridiales Family XVII. Incertae Sedis</taxon>
        <taxon>Sulfobacillus</taxon>
    </lineage>
</organism>
<evidence type="ECO:0000313" key="2">
    <source>
        <dbReference type="EMBL" id="AEW04819.1"/>
    </source>
</evidence>
<reference evidence="3" key="1">
    <citation type="submission" date="2011-12" db="EMBL/GenBank/DDBJ databases">
        <title>The complete genome of chromosome of Sulfobacillus acidophilus DSM 10332.</title>
        <authorList>
            <person name="Lucas S."/>
            <person name="Han J."/>
            <person name="Lapidus A."/>
            <person name="Bruce D."/>
            <person name="Goodwin L."/>
            <person name="Pitluck S."/>
            <person name="Peters L."/>
            <person name="Kyrpides N."/>
            <person name="Mavromatis K."/>
            <person name="Ivanova N."/>
            <person name="Mikhailova N."/>
            <person name="Chertkov O."/>
            <person name="Saunders E."/>
            <person name="Detter J.C."/>
            <person name="Tapia R."/>
            <person name="Han C."/>
            <person name="Land M."/>
            <person name="Hauser L."/>
            <person name="Markowitz V."/>
            <person name="Cheng J.-F."/>
            <person name="Hugenholtz P."/>
            <person name="Woyke T."/>
            <person name="Wu D."/>
            <person name="Pukall R."/>
            <person name="Gehrich-Schroeter G."/>
            <person name="Schneider S."/>
            <person name="Klenk H.-P."/>
            <person name="Eisen J.A."/>
        </authorList>
    </citation>
    <scope>NUCLEOTIDE SEQUENCE [LARGE SCALE GENOMIC DNA]</scope>
    <source>
        <strain evidence="3">ATCC 700253 / DSM 10332 / NAL</strain>
    </source>
</reference>
<dbReference type="HOGENOM" id="CLU_061980_2_0_9"/>